<reference evidence="1 2" key="1">
    <citation type="journal article" date="2011" name="Science">
        <title>The Selaginella genome identifies genetic changes associated with the evolution of vascular plants.</title>
        <authorList>
            <person name="Banks J.A."/>
            <person name="Nishiyama T."/>
            <person name="Hasebe M."/>
            <person name="Bowman J.L."/>
            <person name="Gribskov M."/>
            <person name="dePamphilis C."/>
            <person name="Albert V.A."/>
            <person name="Aono N."/>
            <person name="Aoyama T."/>
            <person name="Ambrose B.A."/>
            <person name="Ashton N.W."/>
            <person name="Axtell M.J."/>
            <person name="Barker E."/>
            <person name="Barker M.S."/>
            <person name="Bennetzen J.L."/>
            <person name="Bonawitz N.D."/>
            <person name="Chapple C."/>
            <person name="Cheng C."/>
            <person name="Correa L.G."/>
            <person name="Dacre M."/>
            <person name="DeBarry J."/>
            <person name="Dreyer I."/>
            <person name="Elias M."/>
            <person name="Engstrom E.M."/>
            <person name="Estelle M."/>
            <person name="Feng L."/>
            <person name="Finet C."/>
            <person name="Floyd S.K."/>
            <person name="Frommer W.B."/>
            <person name="Fujita T."/>
            <person name="Gramzow L."/>
            <person name="Gutensohn M."/>
            <person name="Harholt J."/>
            <person name="Hattori M."/>
            <person name="Heyl A."/>
            <person name="Hirai T."/>
            <person name="Hiwatashi Y."/>
            <person name="Ishikawa M."/>
            <person name="Iwata M."/>
            <person name="Karol K.G."/>
            <person name="Koehler B."/>
            <person name="Kolukisaoglu U."/>
            <person name="Kubo M."/>
            <person name="Kurata T."/>
            <person name="Lalonde S."/>
            <person name="Li K."/>
            <person name="Li Y."/>
            <person name="Litt A."/>
            <person name="Lyons E."/>
            <person name="Manning G."/>
            <person name="Maruyama T."/>
            <person name="Michael T.P."/>
            <person name="Mikami K."/>
            <person name="Miyazaki S."/>
            <person name="Morinaga S."/>
            <person name="Murata T."/>
            <person name="Mueller-Roeber B."/>
            <person name="Nelson D.R."/>
            <person name="Obara M."/>
            <person name="Oguri Y."/>
            <person name="Olmstead R.G."/>
            <person name="Onodera N."/>
            <person name="Petersen B.L."/>
            <person name="Pils B."/>
            <person name="Prigge M."/>
            <person name="Rensing S.A."/>
            <person name="Riano-Pachon D.M."/>
            <person name="Roberts A.W."/>
            <person name="Sato Y."/>
            <person name="Scheller H.V."/>
            <person name="Schulz B."/>
            <person name="Schulz C."/>
            <person name="Shakirov E.V."/>
            <person name="Shibagaki N."/>
            <person name="Shinohara N."/>
            <person name="Shippen D.E."/>
            <person name="Soerensen I."/>
            <person name="Sotooka R."/>
            <person name="Sugimoto N."/>
            <person name="Sugita M."/>
            <person name="Sumikawa N."/>
            <person name="Tanurdzic M."/>
            <person name="Theissen G."/>
            <person name="Ulvskov P."/>
            <person name="Wakazuki S."/>
            <person name="Weng J.K."/>
            <person name="Willats W.W."/>
            <person name="Wipf D."/>
            <person name="Wolf P.G."/>
            <person name="Yang L."/>
            <person name="Zimmer A.D."/>
            <person name="Zhu Q."/>
            <person name="Mitros T."/>
            <person name="Hellsten U."/>
            <person name="Loque D."/>
            <person name="Otillar R."/>
            <person name="Salamov A."/>
            <person name="Schmutz J."/>
            <person name="Shapiro H."/>
            <person name="Lindquist E."/>
            <person name="Lucas S."/>
            <person name="Rokhsar D."/>
            <person name="Grigoriev I.V."/>
        </authorList>
    </citation>
    <scope>NUCLEOTIDE SEQUENCE [LARGE SCALE GENOMIC DNA]</scope>
</reference>
<evidence type="ECO:0000313" key="1">
    <source>
        <dbReference type="EMBL" id="EFJ34799.1"/>
    </source>
</evidence>
<keyword evidence="2" id="KW-1185">Reference proteome</keyword>
<dbReference type="HOGENOM" id="CLU_1655162_0_0_1"/>
<organism evidence="2">
    <name type="scientific">Selaginella moellendorffii</name>
    <name type="common">Spikemoss</name>
    <dbReference type="NCBI Taxonomy" id="88036"/>
    <lineage>
        <taxon>Eukaryota</taxon>
        <taxon>Viridiplantae</taxon>
        <taxon>Streptophyta</taxon>
        <taxon>Embryophyta</taxon>
        <taxon>Tracheophyta</taxon>
        <taxon>Lycopodiopsida</taxon>
        <taxon>Selaginellales</taxon>
        <taxon>Selaginellaceae</taxon>
        <taxon>Selaginella</taxon>
    </lineage>
</organism>
<evidence type="ECO:0000313" key="2">
    <source>
        <dbReference type="Proteomes" id="UP000001514"/>
    </source>
</evidence>
<dbReference type="Proteomes" id="UP000001514">
    <property type="component" value="Unassembled WGS sequence"/>
</dbReference>
<gene>
    <name evidence="1" type="ORF">SELMODRAFT_405711</name>
</gene>
<evidence type="ECO:0008006" key="3">
    <source>
        <dbReference type="Google" id="ProtNLM"/>
    </source>
</evidence>
<protein>
    <recommendedName>
        <fullName evidence="3">Protein kinase domain-containing protein</fullName>
    </recommendedName>
</protein>
<accession>D8QZG7</accession>
<proteinExistence type="predicted"/>
<dbReference type="EMBL" id="GL377569">
    <property type="protein sequence ID" value="EFJ34799.1"/>
    <property type="molecule type" value="Genomic_DNA"/>
</dbReference>
<dbReference type="InParanoid" id="D8QZG7"/>
<name>D8QZG7_SELML</name>
<dbReference type="AlphaFoldDB" id="D8QZG7"/>
<sequence length="160" mass="18128">MRLSHWEDLPISLPDWTNVSDEARDLILQLLHLDARRRLPIHDAQATRSPNLTIDIVYQACQEGHWPGDPRVWISPAAPVLECDHLWTSSLDSKENRLENALQLFKLLSSDAMTYATIDALQQRGCKALKLLGVDGSLMQELLQSRLSIKGALCTSRMTW</sequence>
<dbReference type="KEGG" id="smo:SELMODRAFT_405711"/>
<dbReference type="Gramene" id="EFJ34799">
    <property type="protein sequence ID" value="EFJ34799"/>
    <property type="gene ID" value="SELMODRAFT_405711"/>
</dbReference>